<name>A0A670IMV9_PODMU</name>
<reference evidence="2 3" key="1">
    <citation type="journal article" date="2019" name="Proc. Natl. Acad. Sci. U.S.A.">
        <title>Regulatory changes in pterin and carotenoid genes underlie balanced color polymorphisms in the wall lizard.</title>
        <authorList>
            <person name="Andrade P."/>
            <person name="Pinho C."/>
            <person name="Perez I de Lanuza G."/>
            <person name="Afonso S."/>
            <person name="Brejcha J."/>
            <person name="Rubin C.J."/>
            <person name="Wallerman O."/>
            <person name="Pereira P."/>
            <person name="Sabatino S.J."/>
            <person name="Bellati A."/>
            <person name="Pellitteri-Rosa D."/>
            <person name="Bosakova Z."/>
            <person name="Bunikis I."/>
            <person name="Carretero M.A."/>
            <person name="Feiner N."/>
            <person name="Marsik P."/>
            <person name="Pauperio F."/>
            <person name="Salvi D."/>
            <person name="Soler L."/>
            <person name="While G.M."/>
            <person name="Uller T."/>
            <person name="Font E."/>
            <person name="Andersson L."/>
            <person name="Carneiro M."/>
        </authorList>
    </citation>
    <scope>NUCLEOTIDE SEQUENCE</scope>
</reference>
<organism evidence="2 3">
    <name type="scientific">Podarcis muralis</name>
    <name type="common">Wall lizard</name>
    <name type="synonym">Lacerta muralis</name>
    <dbReference type="NCBI Taxonomy" id="64176"/>
    <lineage>
        <taxon>Eukaryota</taxon>
        <taxon>Metazoa</taxon>
        <taxon>Chordata</taxon>
        <taxon>Craniata</taxon>
        <taxon>Vertebrata</taxon>
        <taxon>Euteleostomi</taxon>
        <taxon>Lepidosauria</taxon>
        <taxon>Squamata</taxon>
        <taxon>Bifurcata</taxon>
        <taxon>Unidentata</taxon>
        <taxon>Episquamata</taxon>
        <taxon>Laterata</taxon>
        <taxon>Lacertibaenia</taxon>
        <taxon>Lacertidae</taxon>
        <taxon>Podarcis</taxon>
    </lineage>
</organism>
<dbReference type="GeneTree" id="ENSGT00940000161202"/>
<dbReference type="OrthoDB" id="1045822at2759"/>
<dbReference type="Pfam" id="PF04749">
    <property type="entry name" value="PLAC8"/>
    <property type="match status" value="1"/>
</dbReference>
<sequence>MGTPGRSVSGLVPSAHRYSKHIKSHSWGLGLMVGNNWSSAASPLHFPGADMAYQTEFIIDAQPQAAGASYTLSNQGAWNTDLFDCCSDMGICLCGTFVPCILACRVSEQAGECCCLPYLPGTIVALRTSVRERFHIEGSICEDWVVMACCPFCGLCQLGRELKNKN</sequence>
<dbReference type="PANTHER" id="PTHR15907">
    <property type="entry name" value="DUF614 FAMILY PROTEIN-RELATED"/>
    <property type="match status" value="1"/>
</dbReference>
<reference evidence="2" key="2">
    <citation type="submission" date="2025-08" db="UniProtKB">
        <authorList>
            <consortium name="Ensembl"/>
        </authorList>
    </citation>
    <scope>IDENTIFICATION</scope>
</reference>
<gene>
    <name evidence="2" type="primary">LOC114602996</name>
</gene>
<keyword evidence="3" id="KW-1185">Reference proteome</keyword>
<dbReference type="Proteomes" id="UP000472272">
    <property type="component" value="Chromosome 8"/>
</dbReference>
<dbReference type="RefSeq" id="XP_028597557.1">
    <property type="nucleotide sequence ID" value="XM_028741724.1"/>
</dbReference>
<dbReference type="InterPro" id="IPR006461">
    <property type="entry name" value="PLAC_motif_containing"/>
</dbReference>
<dbReference type="GeneID" id="114602996"/>
<dbReference type="OMA" id="IDCIVAM"/>
<accession>A0A670IMV9</accession>
<protein>
    <submittedName>
        <fullName evidence="2">Cornifelin homolog A-like</fullName>
    </submittedName>
</protein>
<dbReference type="Ensembl" id="ENSPMRT00000013756.1">
    <property type="protein sequence ID" value="ENSPMRP00000012884.1"/>
    <property type="gene ID" value="ENSPMRG00000008623.1"/>
</dbReference>
<dbReference type="NCBIfam" id="TIGR01571">
    <property type="entry name" value="A_thal_Cys_rich"/>
    <property type="match status" value="1"/>
</dbReference>
<proteinExistence type="inferred from homology"/>
<dbReference type="KEGG" id="pmua:114602996"/>
<evidence type="ECO:0000256" key="1">
    <source>
        <dbReference type="ARBA" id="ARBA00009024"/>
    </source>
</evidence>
<evidence type="ECO:0000313" key="3">
    <source>
        <dbReference type="Proteomes" id="UP000472272"/>
    </source>
</evidence>
<comment type="similarity">
    <text evidence="1">Belongs to the cornifelin family.</text>
</comment>
<evidence type="ECO:0000313" key="2">
    <source>
        <dbReference type="Ensembl" id="ENSPMRP00000012884.1"/>
    </source>
</evidence>
<dbReference type="AlphaFoldDB" id="A0A670IMV9"/>
<reference evidence="2" key="3">
    <citation type="submission" date="2025-09" db="UniProtKB">
        <authorList>
            <consortium name="Ensembl"/>
        </authorList>
    </citation>
    <scope>IDENTIFICATION</scope>
</reference>